<protein>
    <recommendedName>
        <fullName evidence="1">DUF6878 domain-containing protein</fullName>
    </recommendedName>
</protein>
<evidence type="ECO:0000313" key="3">
    <source>
        <dbReference type="Proteomes" id="UP000029448"/>
    </source>
</evidence>
<sequence length="166" mass="18394">MSETSGVPATPEAAPVDYTLRWQRHEAAQRDAAVQNRRIVFATLALHGITQVKVSFNGEGDSGQIEDITVTPEDQADILQREIAMKTTSWPDADVTQVSGSLNDAIENVCYDALAQTHGGWENNDGAYGDIIFDVPERTVTLEFNERYTSSEYYEHSWTEEADHGA</sequence>
<dbReference type="STRING" id="104102.AtDm6_1027"/>
<proteinExistence type="predicted"/>
<dbReference type="InterPro" id="IPR049243">
    <property type="entry name" value="DUF6878"/>
</dbReference>
<feature type="domain" description="DUF6878" evidence="1">
    <location>
        <begin position="35"/>
        <end position="158"/>
    </location>
</feature>
<dbReference type="Proteomes" id="UP000029448">
    <property type="component" value="Unassembled WGS sequence"/>
</dbReference>
<comment type="caution">
    <text evidence="2">The sequence shown here is derived from an EMBL/GenBank/DDBJ whole genome shotgun (WGS) entry which is preliminary data.</text>
</comment>
<organism evidence="2 3">
    <name type="scientific">Acetobacter tropicalis</name>
    <dbReference type="NCBI Taxonomy" id="104102"/>
    <lineage>
        <taxon>Bacteria</taxon>
        <taxon>Pseudomonadati</taxon>
        <taxon>Pseudomonadota</taxon>
        <taxon>Alphaproteobacteria</taxon>
        <taxon>Acetobacterales</taxon>
        <taxon>Acetobacteraceae</taxon>
        <taxon>Acetobacter</taxon>
    </lineage>
</organism>
<dbReference type="GeneID" id="89478701"/>
<dbReference type="PATRIC" id="fig|104102.7.peg.1022"/>
<dbReference type="RefSeq" id="WP_035378699.1">
    <property type="nucleotide sequence ID" value="NZ_CP022699.1"/>
</dbReference>
<evidence type="ECO:0000259" key="1">
    <source>
        <dbReference type="Pfam" id="PF21798"/>
    </source>
</evidence>
<dbReference type="EMBL" id="JOKM01000029">
    <property type="protein sequence ID" value="KGB24778.1"/>
    <property type="molecule type" value="Genomic_DNA"/>
</dbReference>
<reference evidence="2 3" key="1">
    <citation type="submission" date="2014-06" db="EMBL/GenBank/DDBJ databases">
        <title>Functional and comparative genomic analyses of the Drosophila gut microbiota identify candidate symbiosis factors.</title>
        <authorList>
            <person name="Newell P.D."/>
            <person name="Chaston J.M."/>
            <person name="Douglas A.E."/>
        </authorList>
    </citation>
    <scope>NUCLEOTIDE SEQUENCE [LARGE SCALE GENOMIC DNA]</scope>
    <source>
        <strain evidence="2 3">DmCS_006</strain>
    </source>
</reference>
<gene>
    <name evidence="2" type="ORF">AtDm6_1027</name>
</gene>
<dbReference type="Pfam" id="PF21798">
    <property type="entry name" value="DUF6878"/>
    <property type="match status" value="1"/>
</dbReference>
<name>A0A095B7N0_9PROT</name>
<keyword evidence="3" id="KW-1185">Reference proteome</keyword>
<accession>A0A095B7N0</accession>
<dbReference type="AlphaFoldDB" id="A0A095B7N0"/>
<evidence type="ECO:0000313" key="2">
    <source>
        <dbReference type="EMBL" id="KGB24778.1"/>
    </source>
</evidence>